<accession>A0A1G1SV65</accession>
<dbReference type="GO" id="GO:0003735">
    <property type="term" value="F:structural constituent of ribosome"/>
    <property type="evidence" value="ECO:0007669"/>
    <property type="project" value="InterPro"/>
</dbReference>
<proteinExistence type="inferred from homology"/>
<evidence type="ECO:0000259" key="2">
    <source>
        <dbReference type="Pfam" id="PF12850"/>
    </source>
</evidence>
<dbReference type="InterPro" id="IPR029052">
    <property type="entry name" value="Metallo-depent_PP-like"/>
</dbReference>
<dbReference type="InterPro" id="IPR000589">
    <property type="entry name" value="Ribosomal_uS15"/>
</dbReference>
<dbReference type="RefSeq" id="WP_070746549.1">
    <property type="nucleotide sequence ID" value="NZ_MDZA01000430.1"/>
</dbReference>
<dbReference type="Pfam" id="PF12850">
    <property type="entry name" value="Metallophos_2"/>
    <property type="match status" value="1"/>
</dbReference>
<dbReference type="AlphaFoldDB" id="A0A1G1SV65"/>
<dbReference type="GO" id="GO:0005737">
    <property type="term" value="C:cytoplasm"/>
    <property type="evidence" value="ECO:0007669"/>
    <property type="project" value="TreeGrafter"/>
</dbReference>
<feature type="domain" description="Calcineurin-like phosphoesterase" evidence="2">
    <location>
        <begin position="1"/>
        <end position="212"/>
    </location>
</feature>
<dbReference type="PROSITE" id="PS00362">
    <property type="entry name" value="RIBOSOMAL_S15"/>
    <property type="match status" value="1"/>
</dbReference>
<dbReference type="PIRSF" id="PIRSF000883">
    <property type="entry name" value="Pesterase_MJ0912"/>
    <property type="match status" value="1"/>
</dbReference>
<protein>
    <submittedName>
        <fullName evidence="3">YfcE family phosphodiesterase</fullName>
    </submittedName>
</protein>
<dbReference type="Proteomes" id="UP000177506">
    <property type="component" value="Unassembled WGS sequence"/>
</dbReference>
<dbReference type="PANTHER" id="PTHR42850">
    <property type="entry name" value="METALLOPHOSPHOESTERASE"/>
    <property type="match status" value="1"/>
</dbReference>
<name>A0A1G1SV65_9BACT</name>
<dbReference type="OrthoDB" id="9813918at2"/>
<dbReference type="CDD" id="cd00838">
    <property type="entry name" value="MPP_superfamily"/>
    <property type="match status" value="1"/>
</dbReference>
<dbReference type="PANTHER" id="PTHR42850:SF2">
    <property type="entry name" value="BLL5683 PROTEIN"/>
    <property type="match status" value="1"/>
</dbReference>
<sequence length="257" mass="28657">MTIAFFSDVHGNLPALQAVLADLDQRRPDLVFCLGDLVGYAPWPNEVVAEIRRRGIPTLAGNYDQDIGLASSDCGCAYKTDAEKALGAQSIAYTNAVVGPDERRYLRLLPKHMRLDFQDEPATLSLLMVHGSPRKINEYLFEDRPEQSMLRVLAEAGADVLLFGHTHKPYHRALPYPHEGETRYRHALNIGSVGKPKDGDPRAAYLLLHLDQQTTLTDPTGLRSEFVRVAYDVERAATAVEASPLPNEYADMLRRAY</sequence>
<reference evidence="3 4" key="1">
    <citation type="submission" date="2016-08" db="EMBL/GenBank/DDBJ databases">
        <title>Hymenobacter coccineus sp. nov., Hymenobacter lapidarius sp. nov. and Hymenobacter glacialis sp. nov., isolated from Antarctic soil.</title>
        <authorList>
            <person name="Sedlacek I."/>
            <person name="Kralova S."/>
            <person name="Kyrova K."/>
            <person name="Maslanova I."/>
            <person name="Stankova E."/>
            <person name="Vrbovska V."/>
            <person name="Nemec M."/>
            <person name="Bartak M."/>
            <person name="Svec P."/>
            <person name="Busse H.-J."/>
            <person name="Pantucek R."/>
        </authorList>
    </citation>
    <scope>NUCLEOTIDE SEQUENCE [LARGE SCALE GENOMIC DNA]</scope>
    <source>
        <strain evidence="3 4">CCM 8649</strain>
    </source>
</reference>
<keyword evidence="4" id="KW-1185">Reference proteome</keyword>
<dbReference type="EMBL" id="MDZA01000430">
    <property type="protein sequence ID" value="OGX82486.1"/>
    <property type="molecule type" value="Genomic_DNA"/>
</dbReference>
<dbReference type="SUPFAM" id="SSF56300">
    <property type="entry name" value="Metallo-dependent phosphatases"/>
    <property type="match status" value="1"/>
</dbReference>
<dbReference type="GO" id="GO:0006412">
    <property type="term" value="P:translation"/>
    <property type="evidence" value="ECO:0007669"/>
    <property type="project" value="InterPro"/>
</dbReference>
<dbReference type="GO" id="GO:0016791">
    <property type="term" value="F:phosphatase activity"/>
    <property type="evidence" value="ECO:0007669"/>
    <property type="project" value="TreeGrafter"/>
</dbReference>
<evidence type="ECO:0000313" key="4">
    <source>
        <dbReference type="Proteomes" id="UP000177506"/>
    </source>
</evidence>
<dbReference type="InterPro" id="IPR050126">
    <property type="entry name" value="Ap4A_hydrolase"/>
</dbReference>
<dbReference type="InterPro" id="IPR024654">
    <property type="entry name" value="Calcineurin-like_PHP_lpxH"/>
</dbReference>
<comment type="caution">
    <text evidence="3">The sequence shown here is derived from an EMBL/GenBank/DDBJ whole genome shotgun (WGS) entry which is preliminary data.</text>
</comment>
<gene>
    <name evidence="3" type="ORF">BEN49_13780</name>
</gene>
<evidence type="ECO:0000256" key="1">
    <source>
        <dbReference type="ARBA" id="ARBA00008950"/>
    </source>
</evidence>
<dbReference type="InterPro" id="IPR011152">
    <property type="entry name" value="Pesterase_MJ0912"/>
</dbReference>
<organism evidence="3 4">
    <name type="scientific">Hymenobacter coccineus</name>
    <dbReference type="NCBI Taxonomy" id="1908235"/>
    <lineage>
        <taxon>Bacteria</taxon>
        <taxon>Pseudomonadati</taxon>
        <taxon>Bacteroidota</taxon>
        <taxon>Cytophagia</taxon>
        <taxon>Cytophagales</taxon>
        <taxon>Hymenobacteraceae</taxon>
        <taxon>Hymenobacter</taxon>
    </lineage>
</organism>
<dbReference type="Gene3D" id="3.60.21.10">
    <property type="match status" value="1"/>
</dbReference>
<dbReference type="GO" id="GO:0005840">
    <property type="term" value="C:ribosome"/>
    <property type="evidence" value="ECO:0007669"/>
    <property type="project" value="InterPro"/>
</dbReference>
<evidence type="ECO:0000313" key="3">
    <source>
        <dbReference type="EMBL" id="OGX82486.1"/>
    </source>
</evidence>
<comment type="similarity">
    <text evidence="1">Belongs to the metallophosphoesterase superfamily. YfcE family.</text>
</comment>